<proteinExistence type="predicted"/>
<dbReference type="PANTHER" id="PTHR32309">
    <property type="entry name" value="TYROSINE-PROTEIN KINASE"/>
    <property type="match status" value="1"/>
</dbReference>
<evidence type="ECO:0000313" key="4">
    <source>
        <dbReference type="EMBL" id="SEA57650.1"/>
    </source>
</evidence>
<dbReference type="Pfam" id="PF13807">
    <property type="entry name" value="GNVR"/>
    <property type="match status" value="1"/>
</dbReference>
<dbReference type="InterPro" id="IPR050445">
    <property type="entry name" value="Bact_polysacc_biosynth/exp"/>
</dbReference>
<keyword evidence="1" id="KW-0175">Coiled coil</keyword>
<feature type="transmembrane region" description="Helical" evidence="2">
    <location>
        <begin position="24"/>
        <end position="41"/>
    </location>
</feature>
<evidence type="ECO:0000259" key="3">
    <source>
        <dbReference type="Pfam" id="PF13807"/>
    </source>
</evidence>
<dbReference type="EMBL" id="FNRM01000004">
    <property type="protein sequence ID" value="SEA57650.1"/>
    <property type="molecule type" value="Genomic_DNA"/>
</dbReference>
<evidence type="ECO:0000256" key="2">
    <source>
        <dbReference type="SAM" id="Phobius"/>
    </source>
</evidence>
<dbReference type="GO" id="GO:0004713">
    <property type="term" value="F:protein tyrosine kinase activity"/>
    <property type="evidence" value="ECO:0007669"/>
    <property type="project" value="TreeGrafter"/>
</dbReference>
<feature type="domain" description="Tyrosine-protein kinase G-rich" evidence="3">
    <location>
        <begin position="369"/>
        <end position="448"/>
    </location>
</feature>
<organism evidence="4 5">
    <name type="scientific">Alkalimonas amylolytica</name>
    <dbReference type="NCBI Taxonomy" id="152573"/>
    <lineage>
        <taxon>Bacteria</taxon>
        <taxon>Pseudomonadati</taxon>
        <taxon>Pseudomonadota</taxon>
        <taxon>Gammaproteobacteria</taxon>
        <taxon>Alkalimonas</taxon>
    </lineage>
</organism>
<dbReference type="InterPro" id="IPR032807">
    <property type="entry name" value="GNVR"/>
</dbReference>
<dbReference type="RefSeq" id="WP_091342181.1">
    <property type="nucleotide sequence ID" value="NZ_FNRM01000004.1"/>
</dbReference>
<keyword evidence="2" id="KW-0812">Transmembrane</keyword>
<feature type="transmembrane region" description="Helical" evidence="2">
    <location>
        <begin position="487"/>
        <end position="505"/>
    </location>
</feature>
<gene>
    <name evidence="4" type="ORF">SAMN04488051_10474</name>
</gene>
<protein>
    <submittedName>
        <fullName evidence="4">Polysaccharide chain length determinant protein, PEP-CTERM locus subfamily</fullName>
    </submittedName>
</protein>
<feature type="coiled-coil region" evidence="1">
    <location>
        <begin position="173"/>
        <end position="249"/>
    </location>
</feature>
<name>A0A1H4CBF2_ALKAM</name>
<evidence type="ECO:0000313" key="5">
    <source>
        <dbReference type="Proteomes" id="UP000198773"/>
    </source>
</evidence>
<dbReference type="PANTHER" id="PTHR32309:SF13">
    <property type="entry name" value="FERRIC ENTEROBACTIN TRANSPORT PROTEIN FEPE"/>
    <property type="match status" value="1"/>
</dbReference>
<dbReference type="NCBIfam" id="TIGR03007">
    <property type="entry name" value="pepcterm_ChnLen"/>
    <property type="match status" value="1"/>
</dbReference>
<dbReference type="GO" id="GO:0005886">
    <property type="term" value="C:plasma membrane"/>
    <property type="evidence" value="ECO:0007669"/>
    <property type="project" value="TreeGrafter"/>
</dbReference>
<dbReference type="AlphaFoldDB" id="A0A1H4CBF2"/>
<feature type="coiled-coil region" evidence="1">
    <location>
        <begin position="292"/>
        <end position="358"/>
    </location>
</feature>
<keyword evidence="5" id="KW-1185">Reference proteome</keyword>
<dbReference type="OrthoDB" id="9795292at2"/>
<reference evidence="4 5" key="1">
    <citation type="submission" date="2016-10" db="EMBL/GenBank/DDBJ databases">
        <authorList>
            <person name="de Groot N.N."/>
        </authorList>
    </citation>
    <scope>NUCLEOTIDE SEQUENCE [LARGE SCALE GENOMIC DNA]</scope>
    <source>
        <strain evidence="4 5">CGMCC 1.3430</strain>
    </source>
</reference>
<keyword evidence="2" id="KW-1133">Transmembrane helix</keyword>
<accession>A0A1H4CBF2</accession>
<dbReference type="STRING" id="152573.SAMN04488051_10474"/>
<keyword evidence="2" id="KW-0472">Membrane</keyword>
<dbReference type="Proteomes" id="UP000198773">
    <property type="component" value="Unassembled WGS sequence"/>
</dbReference>
<feature type="transmembrane region" description="Helical" evidence="2">
    <location>
        <begin position="427"/>
        <end position="446"/>
    </location>
</feature>
<evidence type="ECO:0000256" key="1">
    <source>
        <dbReference type="SAM" id="Coils"/>
    </source>
</evidence>
<dbReference type="InterPro" id="IPR014345">
    <property type="entry name" value="XrtA_polysacc_chain"/>
</dbReference>
<sequence length="524" mass="60398">MKELNLAIQQVLIYLHGIWLRRRYIVITAWLVCPIGWYIVYNMPPVYQADSRVYVETRTVLDPILRGLTVQTNADQQVRLLARTLLSRPNLEKIARAADLDRRALTTEEFDRVVDSLERNIGFSQVHRSGENIYRISYNNPEPAIALRVVQETLNVFIETRLGGTRSDALSAENFLNQQIADYERRLIEAEQRLSDFRRNNMEILSADGNFYNRISLEQTRIEEVKLSLAELETRLSAAQTELTRLTGGSEDSREPSTQFDPRLAELRVQLDNLRMRFTDNHPDVRETLLLIERIEQQRQEEIETLRRIAASGIDSALSQNELYVRLMTAISELEGEIASRRVRLANHEARLRDLRDRMDLVPQIEAQLTGLNRDYNITRTKYEQLLSRRESAELSRRVDDSEMDMQFRIIDPPRVASRPAGPNRQLYFTMVLMLGVGAGVAIALLRSLISPVMTNTLQLKSISHFPVFGVISHIDRESIVWQVRKHFIYFVILSGALLSIYLFLLGNDLMLGRPVGALMRLLP</sequence>